<evidence type="ECO:0000313" key="3">
    <source>
        <dbReference type="Proteomes" id="UP000023152"/>
    </source>
</evidence>
<accession>X6MTV9</accession>
<feature type="compositionally biased region" description="Low complexity" evidence="1">
    <location>
        <begin position="125"/>
        <end position="135"/>
    </location>
</feature>
<reference evidence="2 3" key="1">
    <citation type="journal article" date="2013" name="Curr. Biol.">
        <title>The Genome of the Foraminiferan Reticulomyxa filosa.</title>
        <authorList>
            <person name="Glockner G."/>
            <person name="Hulsmann N."/>
            <person name="Schleicher M."/>
            <person name="Noegel A.A."/>
            <person name="Eichinger L."/>
            <person name="Gallinger C."/>
            <person name="Pawlowski J."/>
            <person name="Sierra R."/>
            <person name="Euteneuer U."/>
            <person name="Pillet L."/>
            <person name="Moustafa A."/>
            <person name="Platzer M."/>
            <person name="Groth M."/>
            <person name="Szafranski K."/>
            <person name="Schliwa M."/>
        </authorList>
    </citation>
    <scope>NUCLEOTIDE SEQUENCE [LARGE SCALE GENOMIC DNA]</scope>
</reference>
<protein>
    <submittedName>
        <fullName evidence="2">Uncharacterized protein</fullName>
    </submittedName>
</protein>
<name>X6MTV9_RETFI</name>
<gene>
    <name evidence="2" type="ORF">RFI_20044</name>
</gene>
<feature type="region of interest" description="Disordered" evidence="1">
    <location>
        <begin position="121"/>
        <end position="151"/>
    </location>
</feature>
<dbReference type="AlphaFoldDB" id="X6MTV9"/>
<proteinExistence type="predicted"/>
<sequence>MDIHQATTIAHMIIEQLDTQRIYKVTFEQFATSYLGYQLSCRNLDKLKFTFDSIMQSHNQHLRSLDDKECSSEEEVCGHVDNHEKHESKGDDNKCNFGFFKHRKELSMDDVLAIGQNKEHLIPTSGSSHNGGDSNSPEDKGPNVNSQGFTTGDAKYEKTSAECQNENICLGSELDWSDFLIAYPCWSHLI</sequence>
<dbReference type="EMBL" id="ASPP01016976">
    <property type="protein sequence ID" value="ETO17279.1"/>
    <property type="molecule type" value="Genomic_DNA"/>
</dbReference>
<evidence type="ECO:0000256" key="1">
    <source>
        <dbReference type="SAM" id="MobiDB-lite"/>
    </source>
</evidence>
<organism evidence="2 3">
    <name type="scientific">Reticulomyxa filosa</name>
    <dbReference type="NCBI Taxonomy" id="46433"/>
    <lineage>
        <taxon>Eukaryota</taxon>
        <taxon>Sar</taxon>
        <taxon>Rhizaria</taxon>
        <taxon>Retaria</taxon>
        <taxon>Foraminifera</taxon>
        <taxon>Monothalamids</taxon>
        <taxon>Reticulomyxidae</taxon>
        <taxon>Reticulomyxa</taxon>
    </lineage>
</organism>
<comment type="caution">
    <text evidence="2">The sequence shown here is derived from an EMBL/GenBank/DDBJ whole genome shotgun (WGS) entry which is preliminary data.</text>
</comment>
<evidence type="ECO:0000313" key="2">
    <source>
        <dbReference type="EMBL" id="ETO17279.1"/>
    </source>
</evidence>
<keyword evidence="3" id="KW-1185">Reference proteome</keyword>
<dbReference type="Proteomes" id="UP000023152">
    <property type="component" value="Unassembled WGS sequence"/>
</dbReference>